<gene>
    <name evidence="1" type="ORF">TR146224</name>
</gene>
<dbReference type="AlphaFoldDB" id="A0A0X3PJ08"/>
<organism evidence="1">
    <name type="scientific">Schistocephalus solidus</name>
    <name type="common">Tapeworm</name>
    <dbReference type="NCBI Taxonomy" id="70667"/>
    <lineage>
        <taxon>Eukaryota</taxon>
        <taxon>Metazoa</taxon>
        <taxon>Spiralia</taxon>
        <taxon>Lophotrochozoa</taxon>
        <taxon>Platyhelminthes</taxon>
        <taxon>Cestoda</taxon>
        <taxon>Eucestoda</taxon>
        <taxon>Diphyllobothriidea</taxon>
        <taxon>Diphyllobothriidae</taxon>
        <taxon>Schistocephalus</taxon>
    </lineage>
</organism>
<dbReference type="EMBL" id="GEEE01011304">
    <property type="protein sequence ID" value="JAP51921.1"/>
    <property type="molecule type" value="Transcribed_RNA"/>
</dbReference>
<protein>
    <submittedName>
        <fullName evidence="1">Uncharacterized protein</fullName>
    </submittedName>
</protein>
<proteinExistence type="predicted"/>
<reference evidence="1" key="1">
    <citation type="submission" date="2016-01" db="EMBL/GenBank/DDBJ databases">
        <title>Reference transcriptome for the parasite Schistocephalus solidus: insights into the molecular evolution of parasitism.</title>
        <authorList>
            <person name="Hebert F.O."/>
            <person name="Grambauer S."/>
            <person name="Barber I."/>
            <person name="Landry C.R."/>
            <person name="Aubin-Horth N."/>
        </authorList>
    </citation>
    <scope>NUCLEOTIDE SEQUENCE</scope>
</reference>
<evidence type="ECO:0000313" key="1">
    <source>
        <dbReference type="EMBL" id="JAP51921.1"/>
    </source>
</evidence>
<name>A0A0X3PJ08_SCHSO</name>
<sequence length="107" mass="11995">MPGLTVPYSSCLCCWRCFSSSFDFTLQIWPFTSGSPCRDIYAEVLTKQQPTRPRVALAPFVGGQREDSMAACRITAPKPLDAEDLVNQAKINHLFDQLCALPTLKRR</sequence>
<accession>A0A0X3PJ08</accession>